<comment type="cofactor">
    <cofactor evidence="1">
        <name>[4Fe-4S] cluster</name>
        <dbReference type="ChEBI" id="CHEBI:49883"/>
    </cofactor>
</comment>
<feature type="domain" description="B12-binding" evidence="6">
    <location>
        <begin position="5"/>
        <end position="137"/>
    </location>
</feature>
<reference evidence="8 9" key="1">
    <citation type="journal article" date="2012" name="J. Bacteriol.">
        <title>Draft genome sequence of Methanobacterium formicicum DSM 3637, an archaebacterium isolated from the methane producer amoeba Pelomyxa palustris.</title>
        <authorList>
            <person name="Gutierrez G."/>
        </authorList>
    </citation>
    <scope>NUCLEOTIDE SEQUENCE [LARGE SCALE GENOMIC DNA]</scope>
    <source>
        <strain evidence="9">DSM 3637 / PP1</strain>
    </source>
</reference>
<dbReference type="SUPFAM" id="SSF102114">
    <property type="entry name" value="Radical SAM enzymes"/>
    <property type="match status" value="1"/>
</dbReference>
<dbReference type="InterPro" id="IPR006638">
    <property type="entry name" value="Elp3/MiaA/NifB-like_rSAM"/>
</dbReference>
<evidence type="ECO:0000256" key="2">
    <source>
        <dbReference type="ARBA" id="ARBA00022691"/>
    </source>
</evidence>
<organism evidence="8 9">
    <name type="scientific">Methanobacterium formicicum (strain DSM 3637 / PP1)</name>
    <dbReference type="NCBI Taxonomy" id="1204725"/>
    <lineage>
        <taxon>Archaea</taxon>
        <taxon>Methanobacteriati</taxon>
        <taxon>Methanobacteriota</taxon>
        <taxon>Methanomada group</taxon>
        <taxon>Methanobacteria</taxon>
        <taxon>Methanobacteriales</taxon>
        <taxon>Methanobacteriaceae</taxon>
        <taxon>Methanobacterium</taxon>
    </lineage>
</organism>
<evidence type="ECO:0000256" key="4">
    <source>
        <dbReference type="ARBA" id="ARBA00023004"/>
    </source>
</evidence>
<keyword evidence="9" id="KW-1185">Reference proteome</keyword>
<dbReference type="Gene3D" id="3.80.30.20">
    <property type="entry name" value="tm_1862 like domain"/>
    <property type="match status" value="1"/>
</dbReference>
<dbReference type="EMBL" id="AMPO01000012">
    <property type="protein sequence ID" value="EKF84846.1"/>
    <property type="molecule type" value="Genomic_DNA"/>
</dbReference>
<gene>
    <name evidence="8" type="ORF">A994_11647</name>
</gene>
<dbReference type="GO" id="GO:0051536">
    <property type="term" value="F:iron-sulfur cluster binding"/>
    <property type="evidence" value="ECO:0007669"/>
    <property type="project" value="UniProtKB-KW"/>
</dbReference>
<dbReference type="SFLD" id="SFLDG01082">
    <property type="entry name" value="B12-binding_domain_containing"/>
    <property type="match status" value="1"/>
</dbReference>
<dbReference type="OrthoDB" id="70828at2157"/>
<dbReference type="SUPFAM" id="SSF52242">
    <property type="entry name" value="Cobalamin (vitamin B12)-binding domain"/>
    <property type="match status" value="1"/>
</dbReference>
<evidence type="ECO:0000259" key="7">
    <source>
        <dbReference type="PROSITE" id="PS51918"/>
    </source>
</evidence>
<dbReference type="InterPro" id="IPR006158">
    <property type="entry name" value="Cobalamin-bd"/>
</dbReference>
<dbReference type="GO" id="GO:0003824">
    <property type="term" value="F:catalytic activity"/>
    <property type="evidence" value="ECO:0007669"/>
    <property type="project" value="InterPro"/>
</dbReference>
<evidence type="ECO:0000259" key="6">
    <source>
        <dbReference type="PROSITE" id="PS51332"/>
    </source>
</evidence>
<dbReference type="SMART" id="SM00729">
    <property type="entry name" value="Elp3"/>
    <property type="match status" value="1"/>
</dbReference>
<dbReference type="InterPro" id="IPR058240">
    <property type="entry name" value="rSAM_sf"/>
</dbReference>
<dbReference type="AlphaFoldDB" id="K2QA98"/>
<dbReference type="Pfam" id="PF04055">
    <property type="entry name" value="Radical_SAM"/>
    <property type="match status" value="1"/>
</dbReference>
<evidence type="ECO:0000256" key="3">
    <source>
        <dbReference type="ARBA" id="ARBA00022723"/>
    </source>
</evidence>
<dbReference type="PATRIC" id="fig|1204725.3.peg.2338"/>
<dbReference type="GO" id="GO:0031419">
    <property type="term" value="F:cobalamin binding"/>
    <property type="evidence" value="ECO:0007669"/>
    <property type="project" value="InterPro"/>
</dbReference>
<comment type="caution">
    <text evidence="8">The sequence shown here is derived from an EMBL/GenBank/DDBJ whole genome shotgun (WGS) entry which is preliminary data.</text>
</comment>
<proteinExistence type="predicted"/>
<dbReference type="PROSITE" id="PS51918">
    <property type="entry name" value="RADICAL_SAM"/>
    <property type="match status" value="1"/>
</dbReference>
<dbReference type="SFLD" id="SFLDS00029">
    <property type="entry name" value="Radical_SAM"/>
    <property type="match status" value="1"/>
</dbReference>
<dbReference type="InterPro" id="IPR007197">
    <property type="entry name" value="rSAM"/>
</dbReference>
<evidence type="ECO:0000256" key="5">
    <source>
        <dbReference type="ARBA" id="ARBA00023014"/>
    </source>
</evidence>
<dbReference type="PANTHER" id="PTHR43409:SF7">
    <property type="entry name" value="BLL1977 PROTEIN"/>
    <property type="match status" value="1"/>
</dbReference>
<dbReference type="InterPro" id="IPR036724">
    <property type="entry name" value="Cobalamin-bd_sf"/>
</dbReference>
<dbReference type="Proteomes" id="UP000007360">
    <property type="component" value="Unassembled WGS sequence"/>
</dbReference>
<protein>
    <submittedName>
        <fullName evidence="8">Radical SAM protein</fullName>
    </submittedName>
</protein>
<dbReference type="Gene3D" id="3.40.50.280">
    <property type="entry name" value="Cobalamin-binding domain"/>
    <property type="match status" value="1"/>
</dbReference>
<evidence type="ECO:0000313" key="9">
    <source>
        <dbReference type="Proteomes" id="UP000007360"/>
    </source>
</evidence>
<dbReference type="InterPro" id="IPR051198">
    <property type="entry name" value="BchE-like"/>
</dbReference>
<feature type="domain" description="Radical SAM core" evidence="7">
    <location>
        <begin position="214"/>
        <end position="464"/>
    </location>
</feature>
<keyword evidence="3" id="KW-0479">Metal-binding</keyword>
<keyword evidence="4" id="KW-0408">Iron</keyword>
<dbReference type="Pfam" id="PF02310">
    <property type="entry name" value="B12-binding"/>
    <property type="match status" value="1"/>
</dbReference>
<accession>K2QA98</accession>
<dbReference type="GO" id="GO:0046872">
    <property type="term" value="F:metal ion binding"/>
    <property type="evidence" value="ECO:0007669"/>
    <property type="project" value="UniProtKB-KW"/>
</dbReference>
<dbReference type="PROSITE" id="PS51332">
    <property type="entry name" value="B12_BINDING"/>
    <property type="match status" value="1"/>
</dbReference>
<dbReference type="CDD" id="cd02068">
    <property type="entry name" value="radical_SAM_B12_BD"/>
    <property type="match status" value="1"/>
</dbReference>
<evidence type="ECO:0000256" key="1">
    <source>
        <dbReference type="ARBA" id="ARBA00001966"/>
    </source>
</evidence>
<keyword evidence="5" id="KW-0411">Iron-sulfur</keyword>
<dbReference type="InterPro" id="IPR023404">
    <property type="entry name" value="rSAM_horseshoe"/>
</dbReference>
<dbReference type="RefSeq" id="WP_004031840.1">
    <property type="nucleotide sequence ID" value="NZ_AMPO01000012.1"/>
</dbReference>
<evidence type="ECO:0000313" key="8">
    <source>
        <dbReference type="EMBL" id="EKF84846.1"/>
    </source>
</evidence>
<name>K2QA98_METFP</name>
<keyword evidence="2" id="KW-0949">S-adenosyl-L-methionine</keyword>
<dbReference type="PANTHER" id="PTHR43409">
    <property type="entry name" value="ANAEROBIC MAGNESIUM-PROTOPORPHYRIN IX MONOMETHYL ESTER CYCLASE-RELATED"/>
    <property type="match status" value="1"/>
</dbReference>
<sequence length="583" mass="66766">MKEKRKGKVLLVGAEDEENLAIRYLGAELQKKGHTVRIVPCSNNDDFSGVLKELKTFDPDIVAVSMAFQSLAPMFLELILNIKETKPGVHVTVGGHFPTFEFEKLLEYETIDSVIRFEGEHSIVGLADALVNDKSSFNKLKLNKNLSDISESLLDTPKRLSNISNFEKNLSKIPNLVYKSAGEKSTIKENHLIRKFPDLDYLPFPLRNETPHNRLGERFATLITSRGCFHSSCIYCCIGAFHKQKTGLPYSLRSPENVAREMGKLYHQHKVRLFQFHDDNFLLPSKKSSHARLNSLKKSLIEEKVELEDIALLIKTRPEGVDQDILTILEEMGTVGVFLGVENASDSGLKVLARSSTVDEINHSLKLLEDLNMGVTFNLLMFHPRATLEEINENICFMNMNKKLAFDFGRAEIVAGSPLEQFVKRKGLLMGQWPHWDYRIQDDAVEKMFRLNSLTFYRENSPYPELSHKLIALSYRSNLLQHFYPGKKSEKLQDETKCLIRDTNEFTLQSLLEIYNLVAEKIIEDDINGLFKKMNVFYENSTKKASEMAGKMGRFQLVEKKFQDRGVSDYFQNSPTMEKIFRI</sequence>